<dbReference type="AlphaFoldDB" id="A0A8X6UK97"/>
<dbReference type="Proteomes" id="UP000887013">
    <property type="component" value="Unassembled WGS sequence"/>
</dbReference>
<dbReference type="OrthoDB" id="6432458at2759"/>
<accession>A0A8X6UK97</accession>
<feature type="compositionally biased region" description="Basic and acidic residues" evidence="1">
    <location>
        <begin position="1"/>
        <end position="26"/>
    </location>
</feature>
<proteinExistence type="predicted"/>
<evidence type="ECO:0000313" key="3">
    <source>
        <dbReference type="Proteomes" id="UP000887013"/>
    </source>
</evidence>
<dbReference type="EMBL" id="BMAW01085508">
    <property type="protein sequence ID" value="GFU43301.1"/>
    <property type="molecule type" value="Genomic_DNA"/>
</dbReference>
<reference evidence="2" key="1">
    <citation type="submission" date="2020-08" db="EMBL/GenBank/DDBJ databases">
        <title>Multicomponent nature underlies the extraordinary mechanical properties of spider dragline silk.</title>
        <authorList>
            <person name="Kono N."/>
            <person name="Nakamura H."/>
            <person name="Mori M."/>
            <person name="Yoshida Y."/>
            <person name="Ohtoshi R."/>
            <person name="Malay A.D."/>
            <person name="Moran D.A.P."/>
            <person name="Tomita M."/>
            <person name="Numata K."/>
            <person name="Arakawa K."/>
        </authorList>
    </citation>
    <scope>NUCLEOTIDE SEQUENCE</scope>
</reference>
<evidence type="ECO:0000313" key="2">
    <source>
        <dbReference type="EMBL" id="GFU43301.1"/>
    </source>
</evidence>
<gene>
    <name evidence="2" type="ORF">NPIL_12071</name>
</gene>
<protein>
    <submittedName>
        <fullName evidence="2">Uncharacterized protein</fullName>
    </submittedName>
</protein>
<organism evidence="2 3">
    <name type="scientific">Nephila pilipes</name>
    <name type="common">Giant wood spider</name>
    <name type="synonym">Nephila maculata</name>
    <dbReference type="NCBI Taxonomy" id="299642"/>
    <lineage>
        <taxon>Eukaryota</taxon>
        <taxon>Metazoa</taxon>
        <taxon>Ecdysozoa</taxon>
        <taxon>Arthropoda</taxon>
        <taxon>Chelicerata</taxon>
        <taxon>Arachnida</taxon>
        <taxon>Araneae</taxon>
        <taxon>Araneomorphae</taxon>
        <taxon>Entelegynae</taxon>
        <taxon>Araneoidea</taxon>
        <taxon>Nephilidae</taxon>
        <taxon>Nephila</taxon>
    </lineage>
</organism>
<sequence>MGRERKKEIYDEKRSKKNKKEEDHVGRQGGTANPNPRGGRKIGPKCLGACRSRECPNIDLVPSFPGKVRERNPRGYIFPTPDREIDWAKRRVPRKMRHRG</sequence>
<keyword evidence="3" id="KW-1185">Reference proteome</keyword>
<name>A0A8X6UK97_NEPPI</name>
<feature type="region of interest" description="Disordered" evidence="1">
    <location>
        <begin position="1"/>
        <end position="44"/>
    </location>
</feature>
<comment type="caution">
    <text evidence="2">The sequence shown here is derived from an EMBL/GenBank/DDBJ whole genome shotgun (WGS) entry which is preliminary data.</text>
</comment>
<evidence type="ECO:0000256" key="1">
    <source>
        <dbReference type="SAM" id="MobiDB-lite"/>
    </source>
</evidence>